<dbReference type="InterPro" id="IPR027417">
    <property type="entry name" value="P-loop_NTPase"/>
</dbReference>
<dbReference type="Pfam" id="PF00005">
    <property type="entry name" value="ABC_tran"/>
    <property type="match status" value="1"/>
</dbReference>
<accession>A0A5D3K330</accession>
<evidence type="ECO:0000313" key="7">
    <source>
        <dbReference type="EMBL" id="TYL89705.1"/>
    </source>
</evidence>
<evidence type="ECO:0000259" key="6">
    <source>
        <dbReference type="PROSITE" id="PS50893"/>
    </source>
</evidence>
<evidence type="ECO:0000256" key="3">
    <source>
        <dbReference type="ARBA" id="ARBA00022741"/>
    </source>
</evidence>
<evidence type="ECO:0000256" key="2">
    <source>
        <dbReference type="ARBA" id="ARBA00022448"/>
    </source>
</evidence>
<evidence type="ECO:0000256" key="4">
    <source>
        <dbReference type="ARBA" id="ARBA00022840"/>
    </source>
</evidence>
<dbReference type="CDD" id="cd03293">
    <property type="entry name" value="ABC_NrtD_SsuB_transporters"/>
    <property type="match status" value="1"/>
</dbReference>
<dbReference type="InterPro" id="IPR003593">
    <property type="entry name" value="AAA+_ATPase"/>
</dbReference>
<evidence type="ECO:0000256" key="1">
    <source>
        <dbReference type="ARBA" id="ARBA00005417"/>
    </source>
</evidence>
<comment type="caution">
    <text evidence="7">The sequence shown here is derived from an EMBL/GenBank/DDBJ whole genome shotgun (WGS) entry which is preliminary data.</text>
</comment>
<gene>
    <name evidence="7" type="ORF">FXB40_34330</name>
</gene>
<dbReference type="InterPro" id="IPR050166">
    <property type="entry name" value="ABC_transporter_ATP-bind"/>
</dbReference>
<dbReference type="PANTHER" id="PTHR42788">
    <property type="entry name" value="TAURINE IMPORT ATP-BINDING PROTEIN-RELATED"/>
    <property type="match status" value="1"/>
</dbReference>
<comment type="similarity">
    <text evidence="1">Belongs to the ABC transporter superfamily.</text>
</comment>
<sequence>MSEARDGMKVVPSRSSEWVRPVTPKKPASAIIEIDGVSQVFQTSARKDHLALSDISLTIEEGAFVSILGPSGCGKSTLLYIVGGFVSPTSGAAKMKGQAITGPGPDRGPVFQEFALFPWKTVLGNVMYGPRQQGVRAAEAEAQSRALIEMVGLKGYENFYPKELSGGMKQRVALARTLAYHPEVLLMDEPFGALDAHTRTRLQNDLLNIWERDRKTVLFVTHSVDEAVFLSDKVVMMSKSPGRIREVIDIDLPRPRRRNELLLDPRYQKYVVDIERMFDEVDETGSVS</sequence>
<keyword evidence="8" id="KW-1185">Reference proteome</keyword>
<comment type="function">
    <text evidence="5">Involved in beta-(1--&gt;2)glucan export. Transmembrane domains (TMD) form a pore in the inner membrane and the ATP-binding domain (NBD) is responsible for energy generation.</text>
</comment>
<dbReference type="InterPro" id="IPR017871">
    <property type="entry name" value="ABC_transporter-like_CS"/>
</dbReference>
<proteinExistence type="inferred from homology"/>
<dbReference type="SUPFAM" id="SSF52540">
    <property type="entry name" value="P-loop containing nucleoside triphosphate hydrolases"/>
    <property type="match status" value="1"/>
</dbReference>
<dbReference type="AlphaFoldDB" id="A0A5D3K330"/>
<dbReference type="SMART" id="SM00382">
    <property type="entry name" value="AAA"/>
    <property type="match status" value="1"/>
</dbReference>
<dbReference type="PANTHER" id="PTHR42788:SF13">
    <property type="entry name" value="ALIPHATIC SULFONATES IMPORT ATP-BINDING PROTEIN SSUB"/>
    <property type="match status" value="1"/>
</dbReference>
<name>A0A5D3K330_9BRAD</name>
<evidence type="ECO:0000313" key="8">
    <source>
        <dbReference type="Proteomes" id="UP000324758"/>
    </source>
</evidence>
<protein>
    <submittedName>
        <fullName evidence="7">ABC transporter ATP-binding protein</fullName>
    </submittedName>
</protein>
<reference evidence="7 8" key="1">
    <citation type="submission" date="2019-08" db="EMBL/GenBank/DDBJ databases">
        <title>Bradyrhizobium hipponensis sp. nov., a rhizobium isolated from a Lupinus angustifolius root nodule in Tunisia.</title>
        <authorList>
            <person name="Off K."/>
            <person name="Rejili M."/>
            <person name="Mars M."/>
            <person name="Brachmann A."/>
            <person name="Marin M."/>
        </authorList>
    </citation>
    <scope>NUCLEOTIDE SEQUENCE [LARGE SCALE GENOMIC DNA]</scope>
    <source>
        <strain evidence="7 8">CTAW71</strain>
    </source>
</reference>
<dbReference type="Gene3D" id="3.40.50.300">
    <property type="entry name" value="P-loop containing nucleotide triphosphate hydrolases"/>
    <property type="match status" value="1"/>
</dbReference>
<keyword evidence="2" id="KW-0813">Transport</keyword>
<dbReference type="GO" id="GO:0016887">
    <property type="term" value="F:ATP hydrolysis activity"/>
    <property type="evidence" value="ECO:0007669"/>
    <property type="project" value="InterPro"/>
</dbReference>
<dbReference type="InterPro" id="IPR003439">
    <property type="entry name" value="ABC_transporter-like_ATP-bd"/>
</dbReference>
<dbReference type="PROSITE" id="PS00211">
    <property type="entry name" value="ABC_TRANSPORTER_1"/>
    <property type="match status" value="1"/>
</dbReference>
<evidence type="ECO:0000256" key="5">
    <source>
        <dbReference type="ARBA" id="ARBA00024722"/>
    </source>
</evidence>
<keyword evidence="3" id="KW-0547">Nucleotide-binding</keyword>
<feature type="domain" description="ABC transporter" evidence="6">
    <location>
        <begin position="32"/>
        <end position="264"/>
    </location>
</feature>
<organism evidence="7 8">
    <name type="scientific">Bradyrhizobium rifense</name>
    <dbReference type="NCBI Taxonomy" id="515499"/>
    <lineage>
        <taxon>Bacteria</taxon>
        <taxon>Pseudomonadati</taxon>
        <taxon>Pseudomonadota</taxon>
        <taxon>Alphaproteobacteria</taxon>
        <taxon>Hyphomicrobiales</taxon>
        <taxon>Nitrobacteraceae</taxon>
        <taxon>Bradyrhizobium</taxon>
    </lineage>
</organism>
<keyword evidence="4 7" id="KW-0067">ATP-binding</keyword>
<dbReference type="PROSITE" id="PS50893">
    <property type="entry name" value="ABC_TRANSPORTER_2"/>
    <property type="match status" value="1"/>
</dbReference>
<dbReference type="Proteomes" id="UP000324758">
    <property type="component" value="Unassembled WGS sequence"/>
</dbReference>
<dbReference type="GO" id="GO:0005524">
    <property type="term" value="F:ATP binding"/>
    <property type="evidence" value="ECO:0007669"/>
    <property type="project" value="UniProtKB-KW"/>
</dbReference>
<dbReference type="EMBL" id="VSSS01000058">
    <property type="protein sequence ID" value="TYL89705.1"/>
    <property type="molecule type" value="Genomic_DNA"/>
</dbReference>
<dbReference type="OrthoDB" id="9807242at2"/>